<name>A0AAV0UGH0_9STRA</name>
<protein>
    <submittedName>
        <fullName evidence="2">Uncharacterized protein</fullName>
    </submittedName>
</protein>
<evidence type="ECO:0000256" key="1">
    <source>
        <dbReference type="SAM" id="Coils"/>
    </source>
</evidence>
<keyword evidence="1" id="KW-0175">Coiled coil</keyword>
<dbReference type="Proteomes" id="UP001162029">
    <property type="component" value="Unassembled WGS sequence"/>
</dbReference>
<proteinExistence type="predicted"/>
<feature type="coiled-coil region" evidence="1">
    <location>
        <begin position="40"/>
        <end position="67"/>
    </location>
</feature>
<dbReference type="PANTHER" id="PTHR18898:SF2">
    <property type="entry name" value="NUCLEOPROTEIN TPR"/>
    <property type="match status" value="1"/>
</dbReference>
<organism evidence="2 3">
    <name type="scientific">Peronospora destructor</name>
    <dbReference type="NCBI Taxonomy" id="86335"/>
    <lineage>
        <taxon>Eukaryota</taxon>
        <taxon>Sar</taxon>
        <taxon>Stramenopiles</taxon>
        <taxon>Oomycota</taxon>
        <taxon>Peronosporomycetes</taxon>
        <taxon>Peronosporales</taxon>
        <taxon>Peronosporaceae</taxon>
        <taxon>Peronospora</taxon>
    </lineage>
</organism>
<accession>A0AAV0UGH0</accession>
<dbReference type="GO" id="GO:0005643">
    <property type="term" value="C:nuclear pore"/>
    <property type="evidence" value="ECO:0007669"/>
    <property type="project" value="TreeGrafter"/>
</dbReference>
<dbReference type="AlphaFoldDB" id="A0AAV0UGH0"/>
<evidence type="ECO:0000313" key="2">
    <source>
        <dbReference type="EMBL" id="CAI5733914.1"/>
    </source>
</evidence>
<dbReference type="GO" id="GO:0006406">
    <property type="term" value="P:mRNA export from nucleus"/>
    <property type="evidence" value="ECO:0007669"/>
    <property type="project" value="TreeGrafter"/>
</dbReference>
<comment type="caution">
    <text evidence="2">The sequence shown here is derived from an EMBL/GenBank/DDBJ whole genome shotgun (WGS) entry which is preliminary data.</text>
</comment>
<gene>
    <name evidence="2" type="ORF">PDE001_LOCUS5550</name>
</gene>
<dbReference type="PANTHER" id="PTHR18898">
    <property type="entry name" value="NUCLEOPROTEIN TPR-RELATED"/>
    <property type="match status" value="1"/>
</dbReference>
<evidence type="ECO:0000313" key="3">
    <source>
        <dbReference type="Proteomes" id="UP001162029"/>
    </source>
</evidence>
<sequence>MNNGLSGAESMDSAAHLIITGDSDDELDQIGASSAIRKRLSMAHKEIQELRTEREQEREMITAIVKQRDMYRVLLAQSDTKFLEGGAVASSDGAEEKSALVERRHDRHSSLDIIESRKVREVQMEFDNYKTEKQANFKLLQEALDQERVKSSELRLVQMQAQVEATCNKERYEASEERCANAEKELIRLRSKADHLSSLILQHQQMLKNTEAKLETATSRLQRLTVEKESAVCEASFLRKNEEKYNRS</sequence>
<reference evidence="2" key="1">
    <citation type="submission" date="2022-12" db="EMBL/GenBank/DDBJ databases">
        <authorList>
            <person name="Webb A."/>
        </authorList>
    </citation>
    <scope>NUCLEOTIDE SEQUENCE</scope>
    <source>
        <strain evidence="2">Pd1</strain>
    </source>
</reference>
<dbReference type="GO" id="GO:0017056">
    <property type="term" value="F:structural constituent of nuclear pore"/>
    <property type="evidence" value="ECO:0007669"/>
    <property type="project" value="TreeGrafter"/>
</dbReference>
<feature type="coiled-coil region" evidence="1">
    <location>
        <begin position="165"/>
        <end position="234"/>
    </location>
</feature>
<dbReference type="EMBL" id="CANTFM010001030">
    <property type="protein sequence ID" value="CAI5733914.1"/>
    <property type="molecule type" value="Genomic_DNA"/>
</dbReference>
<keyword evidence="3" id="KW-1185">Reference proteome</keyword>